<comment type="caution">
    <text evidence="2">The sequence shown here is derived from an EMBL/GenBank/DDBJ whole genome shotgun (WGS) entry which is preliminary data.</text>
</comment>
<sequence>MFISELSPLFQEFAQNPVSFMGGFVSGVLRLNLNEEPVKSWLDKKCCAKSTSNLSTETQNGKANAPQQITID</sequence>
<evidence type="ECO:0000313" key="2">
    <source>
        <dbReference type="EMBL" id="GCL43088.1"/>
    </source>
</evidence>
<dbReference type="PANTHER" id="PTHR35996:SF1">
    <property type="entry name" value="OS04G0528100 PROTEIN"/>
    <property type="match status" value="1"/>
</dbReference>
<dbReference type="Proteomes" id="UP000299367">
    <property type="component" value="Unassembled WGS sequence"/>
</dbReference>
<proteinExistence type="predicted"/>
<accession>A0A480AIG1</accession>
<organism evidence="2 3">
    <name type="scientific">Dolichospermum planctonicum</name>
    <dbReference type="NCBI Taxonomy" id="136072"/>
    <lineage>
        <taxon>Bacteria</taxon>
        <taxon>Bacillati</taxon>
        <taxon>Cyanobacteriota</taxon>
        <taxon>Cyanophyceae</taxon>
        <taxon>Nostocales</taxon>
        <taxon>Aphanizomenonaceae</taxon>
        <taxon>Dolichospermum</taxon>
    </lineage>
</organism>
<evidence type="ECO:0000313" key="3">
    <source>
        <dbReference type="Proteomes" id="UP000299367"/>
    </source>
</evidence>
<name>A0A480AIG1_9CYAN</name>
<dbReference type="PANTHER" id="PTHR35996">
    <property type="entry name" value="OSJNBA0038O10.25 PROTEIN"/>
    <property type="match status" value="1"/>
</dbReference>
<feature type="region of interest" description="Disordered" evidence="1">
    <location>
        <begin position="51"/>
        <end position="72"/>
    </location>
</feature>
<protein>
    <submittedName>
        <fullName evidence="2">Uncharacterized protein</fullName>
    </submittedName>
</protein>
<dbReference type="InterPro" id="IPR040278">
    <property type="entry name" value="UPF0426"/>
</dbReference>
<dbReference type="Pfam" id="PF26369">
    <property type="entry name" value="UPF0426"/>
    <property type="match status" value="1"/>
</dbReference>
<evidence type="ECO:0000256" key="1">
    <source>
        <dbReference type="SAM" id="MobiDB-lite"/>
    </source>
</evidence>
<dbReference type="EMBL" id="BJCF01000032">
    <property type="protein sequence ID" value="GCL43088.1"/>
    <property type="molecule type" value="Genomic_DNA"/>
</dbReference>
<dbReference type="AlphaFoldDB" id="A0A480AIG1"/>
<gene>
    <name evidence="2" type="ORF">NIES80_27990</name>
</gene>
<dbReference type="RefSeq" id="WP_137908605.1">
    <property type="nucleotide sequence ID" value="NZ_BJCF01000032.1"/>
</dbReference>
<reference evidence="3" key="1">
    <citation type="submission" date="2019-02" db="EMBL/GenBank/DDBJ databases">
        <title>Draft genome sequence of Dolichospermum planctonicum NIES-80.</title>
        <authorList>
            <person name="Yamaguchi H."/>
            <person name="Suzuki S."/>
            <person name="Kawachi M."/>
        </authorList>
    </citation>
    <scope>NUCLEOTIDE SEQUENCE [LARGE SCALE GENOMIC DNA]</scope>
    <source>
        <strain evidence="3">NIES-80</strain>
    </source>
</reference>
<dbReference type="OrthoDB" id="488745at2"/>